<dbReference type="eggNOG" id="ENOG5032E0M">
    <property type="taxonomic scope" value="Bacteria"/>
</dbReference>
<organism evidence="2 3">
    <name type="scientific">Mycolicibacterium vaccae ATCC 25954</name>
    <dbReference type="NCBI Taxonomy" id="1194972"/>
    <lineage>
        <taxon>Bacteria</taxon>
        <taxon>Bacillati</taxon>
        <taxon>Actinomycetota</taxon>
        <taxon>Actinomycetes</taxon>
        <taxon>Mycobacteriales</taxon>
        <taxon>Mycobacteriaceae</taxon>
        <taxon>Mycolicibacterium</taxon>
    </lineage>
</organism>
<accession>K0UZH0</accession>
<dbReference type="PATRIC" id="fig|1194972.3.peg.3349"/>
<proteinExistence type="predicted"/>
<name>K0UZH0_MYCVA</name>
<evidence type="ECO:0000313" key="3">
    <source>
        <dbReference type="Proteomes" id="UP000006072"/>
    </source>
</evidence>
<protein>
    <submittedName>
        <fullName evidence="2">Uncharacterized protein</fullName>
    </submittedName>
</protein>
<dbReference type="HOGENOM" id="CLU_162024_1_0_11"/>
<dbReference type="EMBL" id="ALQA01000036">
    <property type="protein sequence ID" value="EJZ07983.1"/>
    <property type="molecule type" value="Genomic_DNA"/>
</dbReference>
<evidence type="ECO:0000256" key="1">
    <source>
        <dbReference type="SAM" id="MobiDB-lite"/>
    </source>
</evidence>
<dbReference type="AlphaFoldDB" id="K0UZH0"/>
<feature type="region of interest" description="Disordered" evidence="1">
    <location>
        <begin position="94"/>
        <end position="118"/>
    </location>
</feature>
<reference evidence="2 3" key="1">
    <citation type="journal article" date="2012" name="J. Bacteriol.">
        <title>Complete Genome Sequence of Mycobacterium vaccae Type Strain ATCC 25954.</title>
        <authorList>
            <person name="Ho Y.S."/>
            <person name="Adroub S.A."/>
            <person name="Abadi M."/>
            <person name="Al Alwan B."/>
            <person name="Alkhateeb R."/>
            <person name="Gao G."/>
            <person name="Ragab A."/>
            <person name="Ali S."/>
            <person name="van Soolingen D."/>
            <person name="Bitter W."/>
            <person name="Pain A."/>
            <person name="Abdallah A.M."/>
        </authorList>
    </citation>
    <scope>NUCLEOTIDE SEQUENCE [LARGE SCALE GENOMIC DNA]</scope>
    <source>
        <strain evidence="2 3">ATCC 25954</strain>
    </source>
</reference>
<sequence length="118" mass="13385">MTTEQLPPGFETLEPFVEHWAVDSADDRLKRRLNSSESERVAFFNAAKDRLQDGLTHLDKKPFDEYDDDENRLMQLFLSFAHIALAVEVQGDAEPKHAEGARHMTITSAPSSGRLERS</sequence>
<dbReference type="RefSeq" id="WP_003931781.1">
    <property type="nucleotide sequence ID" value="NZ_JH814694.1"/>
</dbReference>
<keyword evidence="3" id="KW-1185">Reference proteome</keyword>
<dbReference type="Proteomes" id="UP000006072">
    <property type="component" value="Unassembled WGS sequence"/>
</dbReference>
<gene>
    <name evidence="2" type="ORF">MVAC_16776</name>
</gene>
<comment type="caution">
    <text evidence="2">The sequence shown here is derived from an EMBL/GenBank/DDBJ whole genome shotgun (WGS) entry which is preliminary data.</text>
</comment>
<evidence type="ECO:0000313" key="2">
    <source>
        <dbReference type="EMBL" id="EJZ07983.1"/>
    </source>
</evidence>